<name>A0A1Q8RD87_9PEZI</name>
<comment type="caution">
    <text evidence="2">The sequence shown here is derived from an EMBL/GenBank/DDBJ whole genome shotgun (WGS) entry which is preliminary data.</text>
</comment>
<feature type="region of interest" description="Disordered" evidence="1">
    <location>
        <begin position="174"/>
        <end position="202"/>
    </location>
</feature>
<evidence type="ECO:0000256" key="1">
    <source>
        <dbReference type="SAM" id="MobiDB-lite"/>
    </source>
</evidence>
<evidence type="ECO:0000313" key="2">
    <source>
        <dbReference type="EMBL" id="OLN82295.1"/>
    </source>
</evidence>
<dbReference type="OrthoDB" id="4845213at2759"/>
<protein>
    <submittedName>
        <fullName evidence="2">Uncharacterized protein</fullName>
    </submittedName>
</protein>
<sequence length="202" mass="22755">MSISPQSHIAPVTHAVNALLLRTFALLHTSHSDSTLRLALESADRALEIASHFRRFDLEPRAQLYRGHVLRAWGRWHAAHGAYVRAASVRGIGFAGTDIRGLTAECLEMIRIEKVRRSYEGKRKGKVVRFEDEDDARVFGVYRHDDDEGTRSDQSSGEMYLLLNEMGEVVGRRESLPDLRTVRGRRSVSRSPSPDDGQTLMS</sequence>
<reference evidence="2 3" key="1">
    <citation type="submission" date="2016-11" db="EMBL/GenBank/DDBJ databases">
        <title>Draft Genome Assembly of Colletotrichum chlorophyti a pathogen of herbaceous plants.</title>
        <authorList>
            <person name="Gan P."/>
            <person name="Narusaka M."/>
            <person name="Tsushima A."/>
            <person name="Narusaka Y."/>
            <person name="Takano Y."/>
            <person name="Shirasu K."/>
        </authorList>
    </citation>
    <scope>NUCLEOTIDE SEQUENCE [LARGE SCALE GENOMIC DNA]</scope>
    <source>
        <strain evidence="2 3">NTL11</strain>
    </source>
</reference>
<accession>A0A1Q8RD87</accession>
<keyword evidence="3" id="KW-1185">Reference proteome</keyword>
<gene>
    <name evidence="2" type="ORF">CCHL11_10177</name>
</gene>
<evidence type="ECO:0000313" key="3">
    <source>
        <dbReference type="Proteomes" id="UP000186583"/>
    </source>
</evidence>
<organism evidence="2 3">
    <name type="scientific">Colletotrichum chlorophyti</name>
    <dbReference type="NCBI Taxonomy" id="708187"/>
    <lineage>
        <taxon>Eukaryota</taxon>
        <taxon>Fungi</taxon>
        <taxon>Dikarya</taxon>
        <taxon>Ascomycota</taxon>
        <taxon>Pezizomycotina</taxon>
        <taxon>Sordariomycetes</taxon>
        <taxon>Hypocreomycetidae</taxon>
        <taxon>Glomerellales</taxon>
        <taxon>Glomerellaceae</taxon>
        <taxon>Colletotrichum</taxon>
    </lineage>
</organism>
<dbReference type="AlphaFoldDB" id="A0A1Q8RD87"/>
<dbReference type="EMBL" id="MPGH01000227">
    <property type="protein sequence ID" value="OLN82295.1"/>
    <property type="molecule type" value="Genomic_DNA"/>
</dbReference>
<dbReference type="Proteomes" id="UP000186583">
    <property type="component" value="Unassembled WGS sequence"/>
</dbReference>
<proteinExistence type="predicted"/>
<feature type="compositionally biased region" description="Low complexity" evidence="1">
    <location>
        <begin position="189"/>
        <end position="202"/>
    </location>
</feature>